<dbReference type="InterPro" id="IPR019821">
    <property type="entry name" value="Kinesin_motor_CS"/>
</dbReference>
<comment type="similarity">
    <text evidence="1">Belongs to the TRAFAC class myosin-kinesin ATPase superfamily. Kinesin family. KIN-14 subfamily.</text>
</comment>
<sequence length="1079" mass="119375">MANVDMENGFNSSKPSGLRPPQTRLPQLSSSTSQGLQEISESQSNTRMGAPASTTSGTKRGLPHPGTNTSADGFSPGRLSAYRSRLLTSIAFAVMQPEPKRKTLVEKASEFPGATRSQIAAPTPARSFVKGSALKDIAIAGITLPCLRALLPKDSPTPFPPLVVAYQRMAGASARRILTSSKFRGYLHAFVRAGGAASQLRATIDGTGTFKPGYHKAAGSFSYASSIGPGSRPPSRSSHTSYSHGRSGSVRSAASRNGRPVTSMGVREEDETKSNNTNNNNGTNISRRLAKAKSCSNLPISKRKRNNTAKGASTPYAKPIQVDREASICEQMASLSLESRKLEASAPNNLGQVNPGRQTPPSRSSLLMPPPNFTTPQRAIEPEEPPSVRLSVQEGPVVPKTPTIEQFERQTRSFESAYKSIRAARVAASHSPMKSPSFVNRFSNVTNFVAWDVDERLGTFESEFKAMKDIINHSIIGQKTLEEDVATFRLKATELETMKSDLESKKTEMQSALDKAERRIFMLERDLEDEKRARRNDAEDLLRDHRNDIDNRIRDFTREKDDLERESRKRIQGLREELSADFARQLNEAHKVAEDLEKLLDEEKQNARARVEESGKDLEARLVQFEVTKKELERAKVIQDDMQAQLLRKEGRITDLENQVAAGQTALIHLKGDEQKQLDNFRLMADEKQAALDEALAAKREAQEAKAKLRVEETRRRKLFEQLQTMKGNIRVMCRIRPGRNETECAQIATEVGDYDDHIGKMTLMVPTKNYLQQEVLEPKPYDFERVFIPDEGNKKVFDEISQLVQSALDGQKVCIFCYGQTGSGKTYTMSSGQDSIIPSATNMIYQATEDLKDAGWEYKMTGAFTEVYNERLFDLLGADGTRNQVELRQDPGSKKYYVTSQETALDSPQAVSDMLETAMKNRTVAATKMNRESSRSHSVFTLKLTGTNVDGTVSEGVLNLIDLAGSERVKESQVEGDNFKEATSINKSLSTLSQVMTALADNASHIPYRNSTLTRMLESCLGGSCKTLMFVMISPLRDDIKETVSSLDFATTVSKAKPGQQGTLKAIKTGRSGTIKRK</sequence>
<evidence type="ECO:0000256" key="5">
    <source>
        <dbReference type="ARBA" id="ARBA00023175"/>
    </source>
</evidence>
<reference evidence="10 11" key="1">
    <citation type="submission" date="2023-01" db="EMBL/GenBank/DDBJ databases">
        <title>Analysis of 21 Apiospora genomes using comparative genomics revels a genus with tremendous synthesis potential of carbohydrate active enzymes and secondary metabolites.</title>
        <authorList>
            <person name="Sorensen T."/>
        </authorList>
    </citation>
    <scope>NUCLEOTIDE SEQUENCE [LARGE SCALE GENOMIC DNA]</scope>
    <source>
        <strain evidence="10 11">CBS 117206</strain>
    </source>
</reference>
<dbReference type="InterPro" id="IPR027640">
    <property type="entry name" value="Kinesin-like_fam"/>
</dbReference>
<dbReference type="PROSITE" id="PS00411">
    <property type="entry name" value="KINESIN_MOTOR_1"/>
    <property type="match status" value="1"/>
</dbReference>
<protein>
    <recommendedName>
        <fullName evidence="9">Kinesin motor domain-containing protein</fullName>
    </recommendedName>
</protein>
<keyword evidence="7" id="KW-0175">Coiled coil</keyword>
<feature type="region of interest" description="Disordered" evidence="8">
    <location>
        <begin position="345"/>
        <end position="372"/>
    </location>
</feature>
<dbReference type="PROSITE" id="PS50067">
    <property type="entry name" value="KINESIN_MOTOR_2"/>
    <property type="match status" value="1"/>
</dbReference>
<evidence type="ECO:0000259" key="9">
    <source>
        <dbReference type="PROSITE" id="PS50067"/>
    </source>
</evidence>
<dbReference type="InterPro" id="IPR001752">
    <property type="entry name" value="Kinesin_motor_dom"/>
</dbReference>
<evidence type="ECO:0000256" key="6">
    <source>
        <dbReference type="PROSITE-ProRule" id="PRU00283"/>
    </source>
</evidence>
<feature type="domain" description="Kinesin motor" evidence="9">
    <location>
        <begin position="729"/>
        <end position="1057"/>
    </location>
</feature>
<feature type="compositionally biased region" description="Polar residues" evidence="8">
    <location>
        <begin position="346"/>
        <end position="359"/>
    </location>
</feature>
<name>A0AAW0Q8G1_9PEZI</name>
<evidence type="ECO:0000256" key="3">
    <source>
        <dbReference type="ARBA" id="ARBA00022741"/>
    </source>
</evidence>
<dbReference type="SUPFAM" id="SSF52540">
    <property type="entry name" value="P-loop containing nucleoside triphosphate hydrolases"/>
    <property type="match status" value="1"/>
</dbReference>
<dbReference type="InterPro" id="IPR036961">
    <property type="entry name" value="Kinesin_motor_dom_sf"/>
</dbReference>
<evidence type="ECO:0000313" key="11">
    <source>
        <dbReference type="Proteomes" id="UP001392437"/>
    </source>
</evidence>
<keyword evidence="3 6" id="KW-0547">Nucleotide-binding</keyword>
<evidence type="ECO:0000256" key="2">
    <source>
        <dbReference type="ARBA" id="ARBA00022701"/>
    </source>
</evidence>
<feature type="region of interest" description="Disordered" evidence="8">
    <location>
        <begin position="225"/>
        <end position="318"/>
    </location>
</feature>
<organism evidence="10 11">
    <name type="scientific">Apiospora kogelbergensis</name>
    <dbReference type="NCBI Taxonomy" id="1337665"/>
    <lineage>
        <taxon>Eukaryota</taxon>
        <taxon>Fungi</taxon>
        <taxon>Dikarya</taxon>
        <taxon>Ascomycota</taxon>
        <taxon>Pezizomycotina</taxon>
        <taxon>Sordariomycetes</taxon>
        <taxon>Xylariomycetidae</taxon>
        <taxon>Amphisphaeriales</taxon>
        <taxon>Apiosporaceae</taxon>
        <taxon>Apiospora</taxon>
    </lineage>
</organism>
<dbReference type="GO" id="GO:0008017">
    <property type="term" value="F:microtubule binding"/>
    <property type="evidence" value="ECO:0007669"/>
    <property type="project" value="InterPro"/>
</dbReference>
<dbReference type="Gene3D" id="3.40.850.10">
    <property type="entry name" value="Kinesin motor domain"/>
    <property type="match status" value="1"/>
</dbReference>
<dbReference type="GO" id="GO:0007018">
    <property type="term" value="P:microtubule-based movement"/>
    <property type="evidence" value="ECO:0007669"/>
    <property type="project" value="InterPro"/>
</dbReference>
<keyword evidence="4 6" id="KW-0067">ATP-binding</keyword>
<evidence type="ECO:0000256" key="7">
    <source>
        <dbReference type="SAM" id="Coils"/>
    </source>
</evidence>
<keyword evidence="5 6" id="KW-0505">Motor protein</keyword>
<feature type="coiled-coil region" evidence="7">
    <location>
        <begin position="685"/>
        <end position="722"/>
    </location>
</feature>
<feature type="coiled-coil region" evidence="7">
    <location>
        <begin position="492"/>
        <end position="659"/>
    </location>
</feature>
<feature type="binding site" evidence="6">
    <location>
        <begin position="820"/>
        <end position="827"/>
    </location>
    <ligand>
        <name>ATP</name>
        <dbReference type="ChEBI" id="CHEBI:30616"/>
    </ligand>
</feature>
<dbReference type="Proteomes" id="UP001392437">
    <property type="component" value="Unassembled WGS sequence"/>
</dbReference>
<evidence type="ECO:0000313" key="10">
    <source>
        <dbReference type="EMBL" id="KAK8097025.1"/>
    </source>
</evidence>
<comment type="caution">
    <text evidence="10">The sequence shown here is derived from an EMBL/GenBank/DDBJ whole genome shotgun (WGS) entry which is preliminary data.</text>
</comment>
<feature type="compositionally biased region" description="Low complexity" evidence="8">
    <location>
        <begin position="225"/>
        <end position="259"/>
    </location>
</feature>
<dbReference type="EMBL" id="JAQQWP010000010">
    <property type="protein sequence ID" value="KAK8097025.1"/>
    <property type="molecule type" value="Genomic_DNA"/>
</dbReference>
<accession>A0AAW0Q8G1</accession>
<dbReference type="InterPro" id="IPR027417">
    <property type="entry name" value="P-loop_NTPase"/>
</dbReference>
<keyword evidence="2" id="KW-0493">Microtubule</keyword>
<feature type="compositionally biased region" description="Low complexity" evidence="8">
    <location>
        <begin position="275"/>
        <end position="284"/>
    </location>
</feature>
<gene>
    <name evidence="10" type="ORF">PG999_012969</name>
</gene>
<evidence type="ECO:0000256" key="4">
    <source>
        <dbReference type="ARBA" id="ARBA00022840"/>
    </source>
</evidence>
<evidence type="ECO:0000256" key="1">
    <source>
        <dbReference type="ARBA" id="ARBA00010899"/>
    </source>
</evidence>
<dbReference type="SMART" id="SM00129">
    <property type="entry name" value="KISc"/>
    <property type="match status" value="1"/>
</dbReference>
<proteinExistence type="inferred from homology"/>
<dbReference type="PRINTS" id="PR00380">
    <property type="entry name" value="KINESINHEAVY"/>
</dbReference>
<feature type="compositionally biased region" description="Polar residues" evidence="8">
    <location>
        <begin position="24"/>
        <end position="58"/>
    </location>
</feature>
<feature type="region of interest" description="Disordered" evidence="8">
    <location>
        <begin position="1"/>
        <end position="76"/>
    </location>
</feature>
<dbReference type="PANTHER" id="PTHR47972:SF45">
    <property type="entry name" value="PROTEIN CLARET SEGREGATIONAL"/>
    <property type="match status" value="1"/>
</dbReference>
<dbReference type="PANTHER" id="PTHR47972">
    <property type="entry name" value="KINESIN-LIKE PROTEIN KLP-3"/>
    <property type="match status" value="1"/>
</dbReference>
<dbReference type="AlphaFoldDB" id="A0AAW0Q8G1"/>
<keyword evidence="11" id="KW-1185">Reference proteome</keyword>
<evidence type="ECO:0000256" key="8">
    <source>
        <dbReference type="SAM" id="MobiDB-lite"/>
    </source>
</evidence>
<dbReference type="Pfam" id="PF00225">
    <property type="entry name" value="Kinesin"/>
    <property type="match status" value="1"/>
</dbReference>
<dbReference type="GO" id="GO:0003777">
    <property type="term" value="F:microtubule motor activity"/>
    <property type="evidence" value="ECO:0007669"/>
    <property type="project" value="InterPro"/>
</dbReference>
<dbReference type="GO" id="GO:0005524">
    <property type="term" value="F:ATP binding"/>
    <property type="evidence" value="ECO:0007669"/>
    <property type="project" value="UniProtKB-UniRule"/>
</dbReference>
<dbReference type="GO" id="GO:0005874">
    <property type="term" value="C:microtubule"/>
    <property type="evidence" value="ECO:0007669"/>
    <property type="project" value="UniProtKB-KW"/>
</dbReference>